<dbReference type="PANTHER" id="PTHR47074">
    <property type="entry name" value="BNAC02G40300D PROTEIN"/>
    <property type="match status" value="1"/>
</dbReference>
<comment type="caution">
    <text evidence="2">The sequence shown here is derived from an EMBL/GenBank/DDBJ whole genome shotgun (WGS) entry which is preliminary data.</text>
</comment>
<sequence>MRIGFGSIIRDSNGRVVACCSQVCEANFDLDTTKAIAVWKGISFGIDCGLVCFVVETDSDTVINNIVKGGNSDSRYGCILDYVAALVLASRNVTYLNTSRKANRVVGILANEALKISNKVILMKDAPLAIRYLVESEQRG</sequence>
<organism evidence="2 3">
    <name type="scientific">Acer negundo</name>
    <name type="common">Box elder</name>
    <dbReference type="NCBI Taxonomy" id="4023"/>
    <lineage>
        <taxon>Eukaryota</taxon>
        <taxon>Viridiplantae</taxon>
        <taxon>Streptophyta</taxon>
        <taxon>Embryophyta</taxon>
        <taxon>Tracheophyta</taxon>
        <taxon>Spermatophyta</taxon>
        <taxon>Magnoliopsida</taxon>
        <taxon>eudicotyledons</taxon>
        <taxon>Gunneridae</taxon>
        <taxon>Pentapetalae</taxon>
        <taxon>rosids</taxon>
        <taxon>malvids</taxon>
        <taxon>Sapindales</taxon>
        <taxon>Sapindaceae</taxon>
        <taxon>Hippocastanoideae</taxon>
        <taxon>Acereae</taxon>
        <taxon>Acer</taxon>
    </lineage>
</organism>
<evidence type="ECO:0000259" key="1">
    <source>
        <dbReference type="Pfam" id="PF13456"/>
    </source>
</evidence>
<dbReference type="PANTHER" id="PTHR47074:SF11">
    <property type="entry name" value="REVERSE TRANSCRIPTASE-LIKE PROTEIN"/>
    <property type="match status" value="1"/>
</dbReference>
<keyword evidence="3" id="KW-1185">Reference proteome</keyword>
<evidence type="ECO:0000313" key="2">
    <source>
        <dbReference type="EMBL" id="KAI9191073.1"/>
    </source>
</evidence>
<reference evidence="2" key="1">
    <citation type="journal article" date="2022" name="Plant J.">
        <title>Strategies of tolerance reflected in two North American maple genomes.</title>
        <authorList>
            <person name="McEvoy S.L."/>
            <person name="Sezen U.U."/>
            <person name="Trouern-Trend A."/>
            <person name="McMahon S.M."/>
            <person name="Schaberg P.G."/>
            <person name="Yang J."/>
            <person name="Wegrzyn J.L."/>
            <person name="Swenson N.G."/>
        </authorList>
    </citation>
    <scope>NUCLEOTIDE SEQUENCE</scope>
    <source>
        <strain evidence="2">91603</strain>
    </source>
</reference>
<dbReference type="Pfam" id="PF13456">
    <property type="entry name" value="RVT_3"/>
    <property type="match status" value="1"/>
</dbReference>
<proteinExistence type="predicted"/>
<dbReference type="InterPro" id="IPR052929">
    <property type="entry name" value="RNase_H-like_EbsB-rel"/>
</dbReference>
<protein>
    <recommendedName>
        <fullName evidence="1">RNase H type-1 domain-containing protein</fullName>
    </recommendedName>
</protein>
<name>A0AAD5NZ02_ACENE</name>
<dbReference type="EMBL" id="JAJSOW010000004">
    <property type="protein sequence ID" value="KAI9191073.1"/>
    <property type="molecule type" value="Genomic_DNA"/>
</dbReference>
<dbReference type="GO" id="GO:0004523">
    <property type="term" value="F:RNA-DNA hybrid ribonuclease activity"/>
    <property type="evidence" value="ECO:0007669"/>
    <property type="project" value="InterPro"/>
</dbReference>
<dbReference type="AlphaFoldDB" id="A0AAD5NZ02"/>
<accession>A0AAD5NZ02</accession>
<dbReference type="Proteomes" id="UP001064489">
    <property type="component" value="Chromosome 6"/>
</dbReference>
<dbReference type="InterPro" id="IPR002156">
    <property type="entry name" value="RNaseH_domain"/>
</dbReference>
<evidence type="ECO:0000313" key="3">
    <source>
        <dbReference type="Proteomes" id="UP001064489"/>
    </source>
</evidence>
<feature type="domain" description="RNase H type-1" evidence="1">
    <location>
        <begin position="4"/>
        <end position="113"/>
    </location>
</feature>
<gene>
    <name evidence="2" type="ORF">LWI28_003171</name>
</gene>
<dbReference type="GO" id="GO:0003676">
    <property type="term" value="F:nucleic acid binding"/>
    <property type="evidence" value="ECO:0007669"/>
    <property type="project" value="InterPro"/>
</dbReference>
<reference evidence="2" key="2">
    <citation type="submission" date="2023-02" db="EMBL/GenBank/DDBJ databases">
        <authorList>
            <person name="Swenson N.G."/>
            <person name="Wegrzyn J.L."/>
            <person name="Mcevoy S.L."/>
        </authorList>
    </citation>
    <scope>NUCLEOTIDE SEQUENCE</scope>
    <source>
        <strain evidence="2">91603</strain>
        <tissue evidence="2">Leaf</tissue>
    </source>
</reference>